<evidence type="ECO:0000256" key="13">
    <source>
        <dbReference type="SAM" id="Phobius"/>
    </source>
</evidence>
<dbReference type="InParanoid" id="A0A316V9Z0"/>
<keyword evidence="3" id="KW-0813">Transport</keyword>
<dbReference type="PANTHER" id="PTHR43394:SF27">
    <property type="entry name" value="ATP-DEPENDENT TRANSLOCASE ABCB1-LIKE"/>
    <property type="match status" value="1"/>
</dbReference>
<feature type="transmembrane region" description="Helical" evidence="13">
    <location>
        <begin position="1027"/>
        <end position="1048"/>
    </location>
</feature>
<evidence type="ECO:0000256" key="7">
    <source>
        <dbReference type="ARBA" id="ARBA00022840"/>
    </source>
</evidence>
<dbReference type="InterPro" id="IPR027417">
    <property type="entry name" value="P-loop_NTPase"/>
</dbReference>
<dbReference type="FunFam" id="3.40.50.300:FF:000066">
    <property type="entry name" value="ABC transporter B family member 1"/>
    <property type="match status" value="1"/>
</dbReference>
<dbReference type="CDD" id="cd03249">
    <property type="entry name" value="ABC_MTABC3_MDL1_MDL2"/>
    <property type="match status" value="2"/>
</dbReference>
<evidence type="ECO:0000313" key="17">
    <source>
        <dbReference type="Proteomes" id="UP000245771"/>
    </source>
</evidence>
<dbReference type="SMART" id="SM00382">
    <property type="entry name" value="AAA"/>
    <property type="match status" value="2"/>
</dbReference>
<feature type="transmembrane region" description="Helical" evidence="13">
    <location>
        <begin position="383"/>
        <end position="402"/>
    </location>
</feature>
<keyword evidence="5" id="KW-0677">Repeat</keyword>
<feature type="transmembrane region" description="Helical" evidence="13">
    <location>
        <begin position="949"/>
        <end position="969"/>
    </location>
</feature>
<dbReference type="CDD" id="cd18578">
    <property type="entry name" value="ABC_6TM_Pgp_ABCB1_D2_like"/>
    <property type="match status" value="1"/>
</dbReference>
<dbReference type="Proteomes" id="UP000245771">
    <property type="component" value="Unassembled WGS sequence"/>
</dbReference>
<dbReference type="PROSITE" id="PS50893">
    <property type="entry name" value="ABC_TRANSPORTER_2"/>
    <property type="match status" value="2"/>
</dbReference>
<keyword evidence="7" id="KW-0067">ATP-binding</keyword>
<dbReference type="RefSeq" id="XP_025354689.1">
    <property type="nucleotide sequence ID" value="XM_025499300.1"/>
</dbReference>
<evidence type="ECO:0000256" key="8">
    <source>
        <dbReference type="ARBA" id="ARBA00022989"/>
    </source>
</evidence>
<proteinExistence type="inferred from homology"/>
<dbReference type="SUPFAM" id="SSF90123">
    <property type="entry name" value="ABC transporter transmembrane region"/>
    <property type="match status" value="2"/>
</dbReference>
<dbReference type="InterPro" id="IPR003439">
    <property type="entry name" value="ABC_transporter-like_ATP-bd"/>
</dbReference>
<gene>
    <name evidence="16" type="ORF">FA14DRAFT_161796</name>
</gene>
<dbReference type="Pfam" id="PF00664">
    <property type="entry name" value="ABC_membrane"/>
    <property type="match status" value="2"/>
</dbReference>
<dbReference type="GO" id="GO:0005743">
    <property type="term" value="C:mitochondrial inner membrane"/>
    <property type="evidence" value="ECO:0007669"/>
    <property type="project" value="TreeGrafter"/>
</dbReference>
<feature type="region of interest" description="Disordered" evidence="12">
    <location>
        <begin position="699"/>
        <end position="721"/>
    </location>
</feature>
<evidence type="ECO:0000259" key="14">
    <source>
        <dbReference type="PROSITE" id="PS50893"/>
    </source>
</evidence>
<dbReference type="PANTHER" id="PTHR43394">
    <property type="entry name" value="ATP-DEPENDENT PERMEASE MDL1, MITOCHONDRIAL"/>
    <property type="match status" value="1"/>
</dbReference>
<comment type="subunit">
    <text evidence="11">Interacts with 1-naphthylphthalamic acid (NPA).</text>
</comment>
<keyword evidence="4 13" id="KW-0812">Transmembrane</keyword>
<dbReference type="FunFam" id="1.20.1560.10:FF:000102">
    <property type="entry name" value="ABC multidrug transporter Mdr1"/>
    <property type="match status" value="1"/>
</dbReference>
<feature type="transmembrane region" description="Helical" evidence="13">
    <location>
        <begin position="105"/>
        <end position="129"/>
    </location>
</feature>
<feature type="transmembrane region" description="Helical" evidence="13">
    <location>
        <begin position="243"/>
        <end position="262"/>
    </location>
</feature>
<feature type="transmembrane region" description="Helical" evidence="13">
    <location>
        <begin position="778"/>
        <end position="803"/>
    </location>
</feature>
<feature type="compositionally biased region" description="Polar residues" evidence="12">
    <location>
        <begin position="15"/>
        <end position="38"/>
    </location>
</feature>
<evidence type="ECO:0000313" key="16">
    <source>
        <dbReference type="EMBL" id="PWN34387.1"/>
    </source>
</evidence>
<dbReference type="InterPro" id="IPR036640">
    <property type="entry name" value="ABC1_TM_sf"/>
</dbReference>
<dbReference type="InterPro" id="IPR003593">
    <property type="entry name" value="AAA+_ATPase"/>
</dbReference>
<feature type="region of interest" description="Disordered" evidence="12">
    <location>
        <begin position="1"/>
        <end position="43"/>
    </location>
</feature>
<dbReference type="PROSITE" id="PS00211">
    <property type="entry name" value="ABC_TRANSPORTER_1"/>
    <property type="match status" value="2"/>
</dbReference>
<dbReference type="CDD" id="cd18577">
    <property type="entry name" value="ABC_6TM_Pgp_ABCB1_D1_like"/>
    <property type="match status" value="1"/>
</dbReference>
<feature type="domain" description="ABC transmembrane type-1" evidence="15">
    <location>
        <begin position="786"/>
        <end position="1088"/>
    </location>
</feature>
<feature type="domain" description="ABC transmembrane type-1" evidence="15">
    <location>
        <begin position="111"/>
        <end position="408"/>
    </location>
</feature>
<feature type="transmembrane region" description="Helical" evidence="13">
    <location>
        <begin position="268"/>
        <end position="289"/>
    </location>
</feature>
<feature type="domain" description="ABC transporter" evidence="14">
    <location>
        <begin position="1123"/>
        <end position="1377"/>
    </location>
</feature>
<keyword evidence="6" id="KW-0547">Nucleotide-binding</keyword>
<dbReference type="OrthoDB" id="6500128at2759"/>
<dbReference type="STRING" id="1280837.A0A316V9Z0"/>
<dbReference type="GeneID" id="37021081"/>
<dbReference type="GO" id="GO:0090374">
    <property type="term" value="P:oligopeptide export from mitochondrion"/>
    <property type="evidence" value="ECO:0007669"/>
    <property type="project" value="TreeGrafter"/>
</dbReference>
<dbReference type="GO" id="GO:0016887">
    <property type="term" value="F:ATP hydrolysis activity"/>
    <property type="evidence" value="ECO:0007669"/>
    <property type="project" value="InterPro"/>
</dbReference>
<comment type="subcellular location">
    <subcellularLocation>
        <location evidence="1">Cell membrane</location>
        <topology evidence="1">Multi-pass membrane protein</topology>
    </subcellularLocation>
</comment>
<dbReference type="GO" id="GO:0005524">
    <property type="term" value="F:ATP binding"/>
    <property type="evidence" value="ECO:0007669"/>
    <property type="project" value="UniProtKB-KW"/>
</dbReference>
<evidence type="ECO:0000256" key="1">
    <source>
        <dbReference type="ARBA" id="ARBA00004651"/>
    </source>
</evidence>
<feature type="compositionally biased region" description="Basic and acidic residues" evidence="12">
    <location>
        <begin position="704"/>
        <end position="721"/>
    </location>
</feature>
<feature type="compositionally biased region" description="Basic and acidic residues" evidence="12">
    <location>
        <begin position="1"/>
        <end position="13"/>
    </location>
</feature>
<keyword evidence="9 13" id="KW-0472">Membrane</keyword>
<dbReference type="PROSITE" id="PS50929">
    <property type="entry name" value="ABC_TM1F"/>
    <property type="match status" value="2"/>
</dbReference>
<dbReference type="FunCoup" id="A0A316V9Z0">
    <property type="interactions" value="12"/>
</dbReference>
<evidence type="ECO:0000256" key="4">
    <source>
        <dbReference type="ARBA" id="ARBA00022692"/>
    </source>
</evidence>
<dbReference type="InterPro" id="IPR017871">
    <property type="entry name" value="ABC_transporter-like_CS"/>
</dbReference>
<dbReference type="GO" id="GO:0005886">
    <property type="term" value="C:plasma membrane"/>
    <property type="evidence" value="ECO:0007669"/>
    <property type="project" value="UniProtKB-SubCell"/>
</dbReference>
<dbReference type="Pfam" id="PF00005">
    <property type="entry name" value="ABC_tran"/>
    <property type="match status" value="2"/>
</dbReference>
<feature type="transmembrane region" description="Helical" evidence="13">
    <location>
        <begin position="844"/>
        <end position="872"/>
    </location>
</feature>
<protein>
    <submittedName>
        <fullName evidence="16">Putative Leptomycin B resistance protein pmd1</fullName>
    </submittedName>
</protein>
<dbReference type="Gene3D" id="1.20.1560.10">
    <property type="entry name" value="ABC transporter type 1, transmembrane domain"/>
    <property type="match status" value="1"/>
</dbReference>
<dbReference type="GO" id="GO:0015421">
    <property type="term" value="F:ABC-type oligopeptide transporter activity"/>
    <property type="evidence" value="ECO:0007669"/>
    <property type="project" value="TreeGrafter"/>
</dbReference>
<dbReference type="SUPFAM" id="SSF52540">
    <property type="entry name" value="P-loop containing nucleoside triphosphate hydrolases"/>
    <property type="match status" value="2"/>
</dbReference>
<keyword evidence="8 13" id="KW-1133">Transmembrane helix</keyword>
<evidence type="ECO:0000256" key="2">
    <source>
        <dbReference type="ARBA" id="ARBA00007577"/>
    </source>
</evidence>
<evidence type="ECO:0000256" key="12">
    <source>
        <dbReference type="SAM" id="MobiDB-lite"/>
    </source>
</evidence>
<evidence type="ECO:0000256" key="11">
    <source>
        <dbReference type="ARBA" id="ARBA00062948"/>
    </source>
</evidence>
<feature type="transmembrane region" description="Helical" evidence="13">
    <location>
        <begin position="916"/>
        <end position="943"/>
    </location>
</feature>
<dbReference type="InterPro" id="IPR039421">
    <property type="entry name" value="Type_1_exporter"/>
</dbReference>
<dbReference type="FunFam" id="3.40.50.300:FF:000205">
    <property type="entry name" value="ABC transporter B family member 4"/>
    <property type="match status" value="1"/>
</dbReference>
<evidence type="ECO:0000256" key="5">
    <source>
        <dbReference type="ARBA" id="ARBA00022737"/>
    </source>
</evidence>
<feature type="domain" description="ABC transporter" evidence="14">
    <location>
        <begin position="445"/>
        <end position="690"/>
    </location>
</feature>
<evidence type="ECO:0000256" key="9">
    <source>
        <dbReference type="ARBA" id="ARBA00023136"/>
    </source>
</evidence>
<sequence length="1383" mass="152109">MSDNRGNQDELHLHVQNSNTPSDSQKSELVNENQQSIYKPNDEKSIVASANTVGITPNEKIEEQDGSNSIAVDMSDGEGSMDEDEMILAKARFVDLFRFATKWDIFWNLCGVVAAGAAGAAQPIMTIIFGNLTTTFLTYTNTLSDKNATPESLAAARASLKHYISQDALYLVYTGIAMFGATYIYMATWIYTGEEITRRTRETYLASILRQEIAYFDTIGAGEVTSRIQNDIHLIQEGISDKFPMSVMFVATFIAGFVVAYARSWQLSLAMSSVLPCIIGAGALMNVFVTKYQQIELQYIAQAASVAEEALSTVRTAKAFAIEQRLVDLYDESNVETTKQGKRKAIVQGVGFGIFFFVIYASYGLAFYFGSKLLASGRLDSGTVMNVIFSIFIGAFSLAMLAPNLTALSYATSAAAKIYETIDRQSQIDSANPTGLKPEKCIGEIELQNVFFRYPARREVPIMEDFSLRVPAGKSTALVGASGSGKSTIVALLERFYDPDEGRVLLDGVDTKEINLIWLRTQMGYVAQEPVLFSTTIRKNIEYGLINTPYEHLSTEEKDKMVQYAAEQANAHGFITQLPNGYDTLVGERGFLLSGGQKQRIAIARAIVKKPVILLLDEATSALDTQSEGIVQEALDRAAKGRTTIVIAHRLSTIRKSDNIVVMGKGVILDEGTHDSLLAKQEGAYFGLVNAQKIRAGDSTNNTYDREEDIRKAKEKEEREAEKLRAEAKAEMPEGLVRRLTSRSVLSGMKEEKPKKKKEKRRSLFYLLYRLALINKDYIWTLYVPGIIGSIASGAVYPCFSILFGKSLQDYSLCSTHEGGFNGSRMECPEPNRSIMRHNSDQNALWFFVISILAVFAIAIQNGFMILASSILMERLRRMTLKAMLRADVSFFDEEENSSGTLTSALAENSQRINGLVGVTLGTIIQSVSTLIIGWVIALAYGWKLALPMIATSPLTLSAGFIRLQIVVLKDKKVKRAHENAAQRACEAAAAIRTVASLTREKHTVDLYKEELKEPGRITHRTAFYGNILYSISQALALPTIALGFWYGSRLLINGEISSGHFFTVLTATVFASIQAGNAFSFVPDVSQAHGAAEESFRLIDSVPEIDSESDKGIILEECEGNVTFEDVHFRYPTRPAVPVLRGIDLEVKAGTYCALVGGSGCGKSTTIQLIERFYDPQAGKVLIDGHDIKTINVRSLRRYIALVSQEPTLYEGTIGWNIALGAAGWGIGDVEDNTYEGDAIEKVTEQQMRKAARQANILRFIDSLPDGFDTLVGSRGTALSGGQKQRIAIARALIREPKILLLDEATSALDSESEQVVQEALDKASRGRTTIAIAHRLSTISRADRIFCLKDGKVSEQGDHSTLMEQNGVYAHLVSLQELQAD</sequence>
<dbReference type="InterPro" id="IPR011527">
    <property type="entry name" value="ABC1_TM_dom"/>
</dbReference>
<evidence type="ECO:0000259" key="15">
    <source>
        <dbReference type="PROSITE" id="PS50929"/>
    </source>
</evidence>
<organism evidence="16 17">
    <name type="scientific">Meira miltonrushii</name>
    <dbReference type="NCBI Taxonomy" id="1280837"/>
    <lineage>
        <taxon>Eukaryota</taxon>
        <taxon>Fungi</taxon>
        <taxon>Dikarya</taxon>
        <taxon>Basidiomycota</taxon>
        <taxon>Ustilaginomycotina</taxon>
        <taxon>Exobasidiomycetes</taxon>
        <taxon>Exobasidiales</taxon>
        <taxon>Brachybasidiaceae</taxon>
        <taxon>Meira</taxon>
    </lineage>
</organism>
<name>A0A316V9Z0_9BASI</name>
<feature type="transmembrane region" description="Helical" evidence="13">
    <location>
        <begin position="349"/>
        <end position="371"/>
    </location>
</feature>
<reference evidence="16 17" key="1">
    <citation type="journal article" date="2018" name="Mol. Biol. Evol.">
        <title>Broad Genomic Sampling Reveals a Smut Pathogenic Ancestry of the Fungal Clade Ustilaginomycotina.</title>
        <authorList>
            <person name="Kijpornyongpan T."/>
            <person name="Mondo S.J."/>
            <person name="Barry K."/>
            <person name="Sandor L."/>
            <person name="Lee J."/>
            <person name="Lipzen A."/>
            <person name="Pangilinan J."/>
            <person name="LaButti K."/>
            <person name="Hainaut M."/>
            <person name="Henrissat B."/>
            <person name="Grigoriev I.V."/>
            <person name="Spatafora J.W."/>
            <person name="Aime M.C."/>
        </authorList>
    </citation>
    <scope>NUCLEOTIDE SEQUENCE [LARGE SCALE GENOMIC DNA]</scope>
    <source>
        <strain evidence="16 17">MCA 3882</strain>
    </source>
</reference>
<dbReference type="EMBL" id="KZ819604">
    <property type="protein sequence ID" value="PWN34387.1"/>
    <property type="molecule type" value="Genomic_DNA"/>
</dbReference>
<accession>A0A316V9Z0</accession>
<evidence type="ECO:0000256" key="10">
    <source>
        <dbReference type="ARBA" id="ARBA00023180"/>
    </source>
</evidence>
<evidence type="ECO:0000256" key="3">
    <source>
        <dbReference type="ARBA" id="ARBA00022448"/>
    </source>
</evidence>
<dbReference type="Gene3D" id="3.40.50.300">
    <property type="entry name" value="P-loop containing nucleotide triphosphate hydrolases"/>
    <property type="match status" value="2"/>
</dbReference>
<comment type="similarity">
    <text evidence="2">Belongs to the ABC transporter superfamily. ABCB family. Multidrug resistance exporter (TC 3.A.1.201) subfamily.</text>
</comment>
<keyword evidence="10" id="KW-0325">Glycoprotein</keyword>
<feature type="transmembrane region" description="Helical" evidence="13">
    <location>
        <begin position="170"/>
        <end position="191"/>
    </location>
</feature>
<keyword evidence="17" id="KW-1185">Reference proteome</keyword>
<evidence type="ECO:0000256" key="6">
    <source>
        <dbReference type="ARBA" id="ARBA00022741"/>
    </source>
</evidence>